<feature type="domain" description="Phosphoribosylformylglycinamidine synthase linker" evidence="14">
    <location>
        <begin position="191"/>
        <end position="244"/>
    </location>
</feature>
<dbReference type="InterPro" id="IPR010918">
    <property type="entry name" value="PurM-like_C_dom"/>
</dbReference>
<gene>
    <name evidence="17" type="ORF">HGRIS_003165</name>
</gene>
<reference evidence="18" key="1">
    <citation type="submission" date="2024-06" db="EMBL/GenBank/DDBJ databases">
        <title>Multi-omics analyses provide insights into the biosynthesis of the anticancer antibiotic pleurotin in Hohenbuehelia grisea.</title>
        <authorList>
            <person name="Weaver J.A."/>
            <person name="Alberti F."/>
        </authorList>
    </citation>
    <scope>NUCLEOTIDE SEQUENCE [LARGE SCALE GENOMIC DNA]</scope>
    <source>
        <strain evidence="18">T-177</strain>
    </source>
</reference>
<comment type="similarity">
    <text evidence="2">In the N-terminal section; belongs to the FGAMS family.</text>
</comment>
<dbReference type="Proteomes" id="UP001556367">
    <property type="component" value="Unassembled WGS sequence"/>
</dbReference>
<evidence type="ECO:0000256" key="7">
    <source>
        <dbReference type="ARBA" id="ARBA00022755"/>
    </source>
</evidence>
<evidence type="ECO:0000256" key="11">
    <source>
        <dbReference type="ARBA" id="ARBA00029823"/>
    </source>
</evidence>
<dbReference type="SUPFAM" id="SSF52317">
    <property type="entry name" value="Class I glutamine amidotransferase-like"/>
    <property type="match status" value="1"/>
</dbReference>
<name>A0ABR3JN75_9AGAR</name>
<dbReference type="EMBL" id="JASNQZ010000006">
    <property type="protein sequence ID" value="KAL0957069.1"/>
    <property type="molecule type" value="Genomic_DNA"/>
</dbReference>
<evidence type="ECO:0000256" key="10">
    <source>
        <dbReference type="ARBA" id="ARBA00022962"/>
    </source>
</evidence>
<sequence>MLLLPGSAAVSHSKRANILAAVKARCTQISSIDAYWIHLVKCRSPERENELADVQNPARTALNHLLAYGDAPEYHPNLTAESNAVYIVPRPGSISPWSSKATDISALCNLGDYIERLERGVVFLFGLDNGKALSQDQLNSFAELIHDRMTQVTQLTPPEEDIIFSHHHPRPLRTVDLHTQPVDANTATSRLAEANRDLGLALASDEIKYLVDAYVSRASPIGRDPSDAELFMFAQVNSEHCRHKIFNASWALDGAAQDKSLFQMIRNTEAINGTGTISAYSDNAAVLEGAAAPRFSVRRGPSEGANPNLDHLYGAQTEDMPILIKVETHNHPTAVSPYPGAATGSGGEIRDEGAVGRGSKPKAGLAGFTVSNLLIPGFEQPWETDFGRPSHIASALDIMIEGPLGASAFNNEFGRPALAGYFRTFSETVPVTETTSEVRGYHKPIMIAGGYGNVRPQFSKKSAITPGAKIVVLGGPGLLIGLGGGAASSQVSGASSAELDFASVQRDNAEMQRRCQQVIDACVNLDTESPIQSIHDVGAGGLSNALPELVHDSGLGATFEIRDVLVADSSMSPMEIWCNESQERYVLAISPDKVDVFQAIARRERAPFSVVGIATEVEELIVTDRLFSQDVIRLKMSTLFGKPPKMSREDTSPSLTRHAFDASLSKYLPSLSAPKDMVSVAVNRVLGLPSVGSKSFLITIGDRSITGLVTRDQMVGPWQVPVADVAVTRSSYGFDVRCGEAMAVGERTPVALLSAAASARMAVAESLTNLAAAHVGDISKVKLSANWMCAASKAGEGAGLYAAVQAIGMELCPALGIGIPVGKDSMSMSMKWRDGDEQKEISSPLSLIITAFAPVEDVGATWTPQLRTDCDEKTVLVLLDLAKGKTRLGGSALAQVFKEIGDEAPDVEDPAILKAFFQACQHIRKNDASLVMAYHDRSDGGLFTTVVEMCFAGRIGARITLDKLANAAEPLAALFNEELGAVMQVKGSRLDELRSTFAGAGFPAELIRVFGEVNAQPDQSITVLQGNESTNPLFSANRQDLQARWSETSFRMQSLRDNPTSAKEEYDLISDQAHTGLFYDLSFKYTPLRDLFRRPKVAILREQGVNGQAEMAWAFTAAGFDAVDVHMSDILAGDVRLSDFRGVAACGGFSYGDVLGAGKGWAHSVLLNEVARREFTAFFAREDTFTLAVCNGCQFLSHLRDIIPGASSWPDFRPNQSERFEARVCMVEIAESETTRGSVFLRKMAGSKLPVAVAHGEGRVAFASENQQRTLEAQGLVALRYVDSQGTPTERYPLNPNGSPHGITGVQTPDGRVLALMPHPERVTTMESNSWYPDSLKEAWQGVGPWFQLFQSAREWCS</sequence>
<dbReference type="Gene3D" id="3.30.1330.10">
    <property type="entry name" value="PurM-like, N-terminal domain"/>
    <property type="match status" value="2"/>
</dbReference>
<dbReference type="Gene3D" id="1.10.8.750">
    <property type="entry name" value="Phosphoribosylformylglycinamidine synthase, linker domain"/>
    <property type="match status" value="1"/>
</dbReference>
<dbReference type="Pfam" id="PF13507">
    <property type="entry name" value="GATase_5"/>
    <property type="match status" value="1"/>
</dbReference>
<dbReference type="InterPro" id="IPR036676">
    <property type="entry name" value="PurM-like_C_sf"/>
</dbReference>
<keyword evidence="5" id="KW-0479">Metal-binding</keyword>
<dbReference type="SUPFAM" id="SSF56042">
    <property type="entry name" value="PurM C-terminal domain-like"/>
    <property type="match status" value="2"/>
</dbReference>
<dbReference type="InterPro" id="IPR036604">
    <property type="entry name" value="PurS-like_sf"/>
</dbReference>
<keyword evidence="7" id="KW-0658">Purine biosynthesis</keyword>
<evidence type="ECO:0000259" key="14">
    <source>
        <dbReference type="Pfam" id="PF18072"/>
    </source>
</evidence>
<dbReference type="SMART" id="SM01211">
    <property type="entry name" value="GATase_5"/>
    <property type="match status" value="1"/>
</dbReference>
<dbReference type="PANTHER" id="PTHR10099:SF1">
    <property type="entry name" value="PHOSPHORIBOSYLFORMYLGLYCINAMIDINE SYNTHASE"/>
    <property type="match status" value="1"/>
</dbReference>
<dbReference type="InterPro" id="IPR041609">
    <property type="entry name" value="PurL_linker"/>
</dbReference>
<dbReference type="Gene3D" id="3.90.650.10">
    <property type="entry name" value="PurM-like C-terminal domain"/>
    <property type="match status" value="2"/>
</dbReference>
<dbReference type="CDD" id="cd02203">
    <property type="entry name" value="PurL_repeat1"/>
    <property type="match status" value="1"/>
</dbReference>
<evidence type="ECO:0000256" key="2">
    <source>
        <dbReference type="ARBA" id="ARBA00008608"/>
    </source>
</evidence>
<dbReference type="HAMAP" id="MF_00419">
    <property type="entry name" value="PurL_1"/>
    <property type="match status" value="1"/>
</dbReference>
<dbReference type="NCBIfam" id="NF003672">
    <property type="entry name" value="PRK05297.1"/>
    <property type="match status" value="1"/>
</dbReference>
<dbReference type="CDD" id="cd02204">
    <property type="entry name" value="PurL_repeat2"/>
    <property type="match status" value="1"/>
</dbReference>
<dbReference type="PANTHER" id="PTHR10099">
    <property type="entry name" value="PHOSPHORIBOSYLFORMYLGLYCINAMIDINE SYNTHASE"/>
    <property type="match status" value="1"/>
</dbReference>
<dbReference type="SUPFAM" id="SSF109736">
    <property type="entry name" value="FGAM synthase PurL, linker domain"/>
    <property type="match status" value="1"/>
</dbReference>
<feature type="domain" description="PurM-like C-terminal" evidence="13">
    <location>
        <begin position="466"/>
        <end position="623"/>
    </location>
</feature>
<evidence type="ECO:0000256" key="1">
    <source>
        <dbReference type="ARBA" id="ARBA00004920"/>
    </source>
</evidence>
<evidence type="ECO:0000256" key="4">
    <source>
        <dbReference type="ARBA" id="ARBA00022598"/>
    </source>
</evidence>
<evidence type="ECO:0000256" key="12">
    <source>
        <dbReference type="ARBA" id="ARBA00032632"/>
    </source>
</evidence>
<evidence type="ECO:0000313" key="18">
    <source>
        <dbReference type="Proteomes" id="UP001556367"/>
    </source>
</evidence>
<evidence type="ECO:0000259" key="13">
    <source>
        <dbReference type="Pfam" id="PF02769"/>
    </source>
</evidence>
<keyword evidence="8" id="KW-0067">ATP-binding</keyword>
<evidence type="ECO:0000259" key="16">
    <source>
        <dbReference type="Pfam" id="PF22689"/>
    </source>
</evidence>
<dbReference type="InterPro" id="IPR036921">
    <property type="entry name" value="PurM-like_N_sf"/>
</dbReference>
<feature type="domain" description="FGAR-AT PurM N-terminal-like" evidence="16">
    <location>
        <begin position="693"/>
        <end position="854"/>
    </location>
</feature>
<evidence type="ECO:0000313" key="17">
    <source>
        <dbReference type="EMBL" id="KAL0957069.1"/>
    </source>
</evidence>
<organism evidence="17 18">
    <name type="scientific">Hohenbuehelia grisea</name>
    <dbReference type="NCBI Taxonomy" id="104357"/>
    <lineage>
        <taxon>Eukaryota</taxon>
        <taxon>Fungi</taxon>
        <taxon>Dikarya</taxon>
        <taxon>Basidiomycota</taxon>
        <taxon>Agaricomycotina</taxon>
        <taxon>Agaricomycetes</taxon>
        <taxon>Agaricomycetidae</taxon>
        <taxon>Agaricales</taxon>
        <taxon>Pleurotineae</taxon>
        <taxon>Pleurotaceae</taxon>
        <taxon>Hohenbuehelia</taxon>
    </lineage>
</organism>
<dbReference type="NCBIfam" id="TIGR01735">
    <property type="entry name" value="FGAM_synt"/>
    <property type="match status" value="1"/>
</dbReference>
<dbReference type="InterPro" id="IPR055181">
    <property type="entry name" value="FGAR-AT_PurM_N-like"/>
</dbReference>
<keyword evidence="18" id="KW-1185">Reference proteome</keyword>
<keyword evidence="6" id="KW-0547">Nucleotide-binding</keyword>
<dbReference type="Gene3D" id="3.40.50.880">
    <property type="match status" value="1"/>
</dbReference>
<evidence type="ECO:0000256" key="3">
    <source>
        <dbReference type="ARBA" id="ARBA00012747"/>
    </source>
</evidence>
<dbReference type="EC" id="6.3.5.3" evidence="3"/>
<keyword evidence="9" id="KW-0460">Magnesium</keyword>
<dbReference type="InterPro" id="IPR029062">
    <property type="entry name" value="Class_I_gatase-like"/>
</dbReference>
<keyword evidence="10" id="KW-0315">Glutamine amidotransferase</keyword>
<dbReference type="Pfam" id="PF18072">
    <property type="entry name" value="FGAR-AT_linker"/>
    <property type="match status" value="1"/>
</dbReference>
<evidence type="ECO:0000256" key="5">
    <source>
        <dbReference type="ARBA" id="ARBA00022723"/>
    </source>
</evidence>
<accession>A0ABR3JN75</accession>
<dbReference type="SUPFAM" id="SSF55326">
    <property type="entry name" value="PurM N-terminal domain-like"/>
    <property type="match status" value="2"/>
</dbReference>
<dbReference type="InterPro" id="IPR040707">
    <property type="entry name" value="FGAR-AT_N"/>
</dbReference>
<dbReference type="Pfam" id="PF18076">
    <property type="entry name" value="FGAR-AT_N"/>
    <property type="match status" value="1"/>
</dbReference>
<comment type="caution">
    <text evidence="17">The sequence shown here is derived from an EMBL/GenBank/DDBJ whole genome shotgun (WGS) entry which is preliminary data.</text>
</comment>
<feature type="domain" description="PurM-like C-terminal" evidence="13">
    <location>
        <begin position="881"/>
        <end position="1022"/>
    </location>
</feature>
<evidence type="ECO:0000259" key="15">
    <source>
        <dbReference type="Pfam" id="PF18076"/>
    </source>
</evidence>
<comment type="pathway">
    <text evidence="1">Purine metabolism; IMP biosynthesis via de novo pathway; 5-amino-1-(5-phospho-D-ribosyl)imidazole from N(2)-formyl-N(1)-(5-phospho-D-ribosyl)glycinamide: step 1/2.</text>
</comment>
<proteinExistence type="inferred from homology"/>
<dbReference type="Pfam" id="PF22689">
    <property type="entry name" value="FGAR-AT_PurM_N-like"/>
    <property type="match status" value="1"/>
</dbReference>
<dbReference type="SUPFAM" id="SSF82697">
    <property type="entry name" value="PurS-like"/>
    <property type="match status" value="1"/>
</dbReference>
<keyword evidence="4" id="KW-0436">Ligase</keyword>
<evidence type="ECO:0000256" key="8">
    <source>
        <dbReference type="ARBA" id="ARBA00022840"/>
    </source>
</evidence>
<dbReference type="CDD" id="cd01740">
    <property type="entry name" value="GATase1_FGAR_AT"/>
    <property type="match status" value="1"/>
</dbReference>
<evidence type="ECO:0000256" key="6">
    <source>
        <dbReference type="ARBA" id="ARBA00022741"/>
    </source>
</evidence>
<protein>
    <recommendedName>
        <fullName evidence="3">phosphoribosylformylglycinamidine synthase</fullName>
        <ecNumber evidence="3">6.3.5.3</ecNumber>
    </recommendedName>
    <alternativeName>
        <fullName evidence="12">Formylglycinamide ribonucleotide amidotransferase</fullName>
    </alternativeName>
    <alternativeName>
        <fullName evidence="11">Formylglycinamide ribotide amidotransferase</fullName>
    </alternativeName>
</protein>
<dbReference type="InterPro" id="IPR010073">
    <property type="entry name" value="PurL_large"/>
</dbReference>
<dbReference type="Pfam" id="PF02769">
    <property type="entry name" value="AIRS_C"/>
    <property type="match status" value="2"/>
</dbReference>
<feature type="domain" description="Phosphoribosylformylglycinamidine synthase N-terminal" evidence="15">
    <location>
        <begin position="52"/>
        <end position="164"/>
    </location>
</feature>
<evidence type="ECO:0000256" key="9">
    <source>
        <dbReference type="ARBA" id="ARBA00022842"/>
    </source>
</evidence>